<dbReference type="Gene3D" id="1.10.260.40">
    <property type="entry name" value="lambda repressor-like DNA-binding domains"/>
    <property type="match status" value="1"/>
</dbReference>
<evidence type="ECO:0000313" key="3">
    <source>
        <dbReference type="Proteomes" id="UP001200470"/>
    </source>
</evidence>
<sequence>MADLNRIKTVLAERGIMSKWLAKTLHKDPATVSKWCNNHAQPDLKTLAQIAEVLKVDIHELICHTKAE</sequence>
<evidence type="ECO:0000259" key="1">
    <source>
        <dbReference type="PROSITE" id="PS50943"/>
    </source>
</evidence>
<dbReference type="SMART" id="SM00530">
    <property type="entry name" value="HTH_XRE"/>
    <property type="match status" value="1"/>
</dbReference>
<gene>
    <name evidence="2" type="ORF">I6E12_09285</name>
</gene>
<comment type="caution">
    <text evidence="2">The sequence shown here is derived from an EMBL/GenBank/DDBJ whole genome shotgun (WGS) entry which is preliminary data.</text>
</comment>
<dbReference type="Proteomes" id="UP001200470">
    <property type="component" value="Unassembled WGS sequence"/>
</dbReference>
<dbReference type="RefSeq" id="WP_301638372.1">
    <property type="nucleotide sequence ID" value="NZ_JADYTN010000021.1"/>
</dbReference>
<evidence type="ECO:0000313" key="2">
    <source>
        <dbReference type="EMBL" id="MCF2564303.1"/>
    </source>
</evidence>
<organism evidence="2 3">
    <name type="scientific">Xylanibacter brevis</name>
    <dbReference type="NCBI Taxonomy" id="83231"/>
    <lineage>
        <taxon>Bacteria</taxon>
        <taxon>Pseudomonadati</taxon>
        <taxon>Bacteroidota</taxon>
        <taxon>Bacteroidia</taxon>
        <taxon>Bacteroidales</taxon>
        <taxon>Prevotellaceae</taxon>
        <taxon>Xylanibacter</taxon>
    </lineage>
</organism>
<name>A0ABS9CJ42_9BACT</name>
<reference evidence="2 3" key="1">
    <citation type="submission" date="2020-12" db="EMBL/GenBank/DDBJ databases">
        <title>Whole genome sequences of gut porcine anaerobes.</title>
        <authorList>
            <person name="Kubasova T."/>
            <person name="Jahodarova E."/>
            <person name="Rychlik I."/>
        </authorList>
    </citation>
    <scope>NUCLEOTIDE SEQUENCE [LARGE SCALE GENOMIC DNA]</scope>
    <source>
        <strain evidence="2 3">An925</strain>
    </source>
</reference>
<dbReference type="SUPFAM" id="SSF47413">
    <property type="entry name" value="lambda repressor-like DNA-binding domains"/>
    <property type="match status" value="1"/>
</dbReference>
<protein>
    <submittedName>
        <fullName evidence="2">Helix-turn-helix transcriptional regulator</fullName>
    </submittedName>
</protein>
<proteinExistence type="predicted"/>
<dbReference type="CDD" id="cd00093">
    <property type="entry name" value="HTH_XRE"/>
    <property type="match status" value="1"/>
</dbReference>
<dbReference type="Pfam" id="PF01381">
    <property type="entry name" value="HTH_3"/>
    <property type="match status" value="1"/>
</dbReference>
<dbReference type="EMBL" id="JADYTN010000021">
    <property type="protein sequence ID" value="MCF2564303.1"/>
    <property type="molecule type" value="Genomic_DNA"/>
</dbReference>
<dbReference type="InterPro" id="IPR010982">
    <property type="entry name" value="Lambda_DNA-bd_dom_sf"/>
</dbReference>
<accession>A0ABS9CJ42</accession>
<dbReference type="InterPro" id="IPR001387">
    <property type="entry name" value="Cro/C1-type_HTH"/>
</dbReference>
<feature type="domain" description="HTH cro/C1-type" evidence="1">
    <location>
        <begin position="21"/>
        <end position="61"/>
    </location>
</feature>
<keyword evidence="3" id="KW-1185">Reference proteome</keyword>
<dbReference type="PROSITE" id="PS50943">
    <property type="entry name" value="HTH_CROC1"/>
    <property type="match status" value="1"/>
</dbReference>